<comment type="caution">
    <text evidence="1">The sequence shown here is derived from an EMBL/GenBank/DDBJ whole genome shotgun (WGS) entry which is preliminary data.</text>
</comment>
<accession>A0ACA9QEN7</accession>
<feature type="non-terminal residue" evidence="1">
    <location>
        <position position="1"/>
    </location>
</feature>
<dbReference type="Proteomes" id="UP000789920">
    <property type="component" value="Unassembled WGS sequence"/>
</dbReference>
<evidence type="ECO:0000313" key="1">
    <source>
        <dbReference type="EMBL" id="CAG8742166.1"/>
    </source>
</evidence>
<organism evidence="1 2">
    <name type="scientific">Racocetra persica</name>
    <dbReference type="NCBI Taxonomy" id="160502"/>
    <lineage>
        <taxon>Eukaryota</taxon>
        <taxon>Fungi</taxon>
        <taxon>Fungi incertae sedis</taxon>
        <taxon>Mucoromycota</taxon>
        <taxon>Glomeromycotina</taxon>
        <taxon>Glomeromycetes</taxon>
        <taxon>Diversisporales</taxon>
        <taxon>Gigasporaceae</taxon>
        <taxon>Racocetra</taxon>
    </lineage>
</organism>
<sequence length="61" mass="6789">NFDDSGPQYDSAESIINHELLAQPHDDDYSREASPKPGLLSQNSSAILSQKENNNLFEVNK</sequence>
<evidence type="ECO:0000313" key="2">
    <source>
        <dbReference type="Proteomes" id="UP000789920"/>
    </source>
</evidence>
<keyword evidence="2" id="KW-1185">Reference proteome</keyword>
<gene>
    <name evidence="1" type="ORF">RPERSI_LOCUS13262</name>
</gene>
<name>A0ACA9QEN7_9GLOM</name>
<protein>
    <submittedName>
        <fullName evidence="1">9883_t:CDS:1</fullName>
    </submittedName>
</protein>
<proteinExistence type="predicted"/>
<dbReference type="EMBL" id="CAJVQC010029251">
    <property type="protein sequence ID" value="CAG8742166.1"/>
    <property type="molecule type" value="Genomic_DNA"/>
</dbReference>
<reference evidence="1" key="1">
    <citation type="submission" date="2021-06" db="EMBL/GenBank/DDBJ databases">
        <authorList>
            <person name="Kallberg Y."/>
            <person name="Tangrot J."/>
            <person name="Rosling A."/>
        </authorList>
    </citation>
    <scope>NUCLEOTIDE SEQUENCE</scope>
    <source>
        <strain evidence="1">MA461A</strain>
    </source>
</reference>